<organism evidence="11 12">
    <name type="scientific">Jatrophihabitans cynanchi</name>
    <dbReference type="NCBI Taxonomy" id="2944128"/>
    <lineage>
        <taxon>Bacteria</taxon>
        <taxon>Bacillati</taxon>
        <taxon>Actinomycetota</taxon>
        <taxon>Actinomycetes</taxon>
        <taxon>Jatrophihabitantales</taxon>
        <taxon>Jatrophihabitantaceae</taxon>
        <taxon>Jatrophihabitans</taxon>
    </lineage>
</organism>
<dbReference type="InterPro" id="IPR050482">
    <property type="entry name" value="Sensor_HK_TwoCompSys"/>
</dbReference>
<keyword evidence="3" id="KW-0808">Transferase</keyword>
<evidence type="ECO:0000259" key="10">
    <source>
        <dbReference type="SMART" id="SM00387"/>
    </source>
</evidence>
<feature type="transmembrane region" description="Helical" evidence="9">
    <location>
        <begin position="12"/>
        <end position="35"/>
    </location>
</feature>
<evidence type="ECO:0000256" key="4">
    <source>
        <dbReference type="ARBA" id="ARBA00022692"/>
    </source>
</evidence>
<keyword evidence="5 11" id="KW-0418">Kinase</keyword>
<evidence type="ECO:0000313" key="12">
    <source>
        <dbReference type="Proteomes" id="UP001164693"/>
    </source>
</evidence>
<evidence type="ECO:0000256" key="2">
    <source>
        <dbReference type="ARBA" id="ARBA00022475"/>
    </source>
</evidence>
<protein>
    <submittedName>
        <fullName evidence="11">Histidine kinase</fullName>
    </submittedName>
</protein>
<gene>
    <name evidence="11" type="ORF">M6B22_04375</name>
</gene>
<evidence type="ECO:0000313" key="11">
    <source>
        <dbReference type="EMBL" id="WAX58008.1"/>
    </source>
</evidence>
<sequence length="678" mass="71179">MTVATTTGRRHAYGVAAVVALVALTLAASMAAAAVDKGNHDYYLDEIVGGVVSAITAVVGAIVALAAPRNVIGWFILASGVIGALAEALTEAGVHGVRTAPGSVHGAAYLVTFGVALRTLAPLLTDAAVPAYFPDGRLAGPRYRWLGWTLTATALVAVIASLVAPIETRLGNHWHGPFTPAGKLGDNLQGLDVLGVLLIIVCAVGAFAGLVHRWRRGGPVVRQQLLLFGCAIAVSALFLIAVLAVVTTSSSSGPPRFVFSLAGLPLPIAVAVAVLNHGLYDLRRAANRTILWLLLTTSIAAIYVAVVVVAAAASPDKSAWWPPALAAGVAALALVPLRDRLQRVVHRVVYGRWRDPYEVLSGLTAQLGATGDVERLLDAAVAQLGTELDLELISVRDASGTLVAGAAERANRSVPLHAYNTVVGELCFSQPDRQLSDSEQRLIRDLAAHLGGTMHARSLLDDLQRTRERLVLAREEERRRLRRDLHDGIGPALAGLTLKAETARALLTKDTDAAAWQLADLSEQIRATVVDVRHIVEGLRPPALDELGLVDACRQAVDRLTRGSDVTAELRPGPDVTTLPAAVEVAAFRIVLEAVTNVVRHAHARQCCVTLAHDDTDLVVVVVDDGTGLLDGPGAGHGLATMRERAEELGGTLSIVPAEPGLRVTAVLPTRPAGTVTS</sequence>
<dbReference type="Proteomes" id="UP001164693">
    <property type="component" value="Chromosome"/>
</dbReference>
<comment type="subcellular location">
    <subcellularLocation>
        <location evidence="1">Cell membrane</location>
        <topology evidence="1">Multi-pass membrane protein</topology>
    </subcellularLocation>
</comment>
<keyword evidence="7" id="KW-0902">Two-component regulatory system</keyword>
<dbReference type="Pfam" id="PF07730">
    <property type="entry name" value="HisKA_3"/>
    <property type="match status" value="1"/>
</dbReference>
<feature type="transmembrane region" description="Helical" evidence="9">
    <location>
        <begin position="291"/>
        <end position="313"/>
    </location>
</feature>
<feature type="transmembrane region" description="Helical" evidence="9">
    <location>
        <begin position="145"/>
        <end position="166"/>
    </location>
</feature>
<dbReference type="GO" id="GO:0016301">
    <property type="term" value="F:kinase activity"/>
    <property type="evidence" value="ECO:0007669"/>
    <property type="project" value="UniProtKB-KW"/>
</dbReference>
<evidence type="ECO:0000256" key="7">
    <source>
        <dbReference type="ARBA" id="ARBA00023012"/>
    </source>
</evidence>
<evidence type="ECO:0000256" key="6">
    <source>
        <dbReference type="ARBA" id="ARBA00022989"/>
    </source>
</evidence>
<keyword evidence="12" id="KW-1185">Reference proteome</keyword>
<feature type="transmembrane region" description="Helical" evidence="9">
    <location>
        <begin position="319"/>
        <end position="337"/>
    </location>
</feature>
<evidence type="ECO:0000256" key="9">
    <source>
        <dbReference type="SAM" id="Phobius"/>
    </source>
</evidence>
<keyword evidence="2" id="KW-1003">Cell membrane</keyword>
<dbReference type="Gene3D" id="1.20.5.1930">
    <property type="match status" value="1"/>
</dbReference>
<dbReference type="SUPFAM" id="SSF55874">
    <property type="entry name" value="ATPase domain of HSP90 chaperone/DNA topoisomerase II/histidine kinase"/>
    <property type="match status" value="1"/>
</dbReference>
<dbReference type="InterPro" id="IPR011712">
    <property type="entry name" value="Sig_transdc_His_kin_sub3_dim/P"/>
</dbReference>
<dbReference type="InterPro" id="IPR003594">
    <property type="entry name" value="HATPase_dom"/>
</dbReference>
<dbReference type="EMBL" id="CP097463">
    <property type="protein sequence ID" value="WAX58008.1"/>
    <property type="molecule type" value="Genomic_DNA"/>
</dbReference>
<evidence type="ECO:0000256" key="1">
    <source>
        <dbReference type="ARBA" id="ARBA00004651"/>
    </source>
</evidence>
<feature type="transmembrane region" description="Helical" evidence="9">
    <location>
        <begin position="106"/>
        <end position="133"/>
    </location>
</feature>
<feature type="transmembrane region" description="Helical" evidence="9">
    <location>
        <begin position="74"/>
        <end position="94"/>
    </location>
</feature>
<name>A0ABY7K0H7_9ACTN</name>
<dbReference type="Gene3D" id="3.30.565.10">
    <property type="entry name" value="Histidine kinase-like ATPase, C-terminal domain"/>
    <property type="match status" value="1"/>
</dbReference>
<feature type="domain" description="Histidine kinase/HSP90-like ATPase" evidence="10">
    <location>
        <begin position="582"/>
        <end position="672"/>
    </location>
</feature>
<evidence type="ECO:0000256" key="3">
    <source>
        <dbReference type="ARBA" id="ARBA00022679"/>
    </source>
</evidence>
<feature type="transmembrane region" description="Helical" evidence="9">
    <location>
        <begin position="47"/>
        <end position="67"/>
    </location>
</feature>
<keyword evidence="8 9" id="KW-0472">Membrane</keyword>
<dbReference type="CDD" id="cd16917">
    <property type="entry name" value="HATPase_UhpB-NarQ-NarX-like"/>
    <property type="match status" value="1"/>
</dbReference>
<evidence type="ECO:0000256" key="8">
    <source>
        <dbReference type="ARBA" id="ARBA00023136"/>
    </source>
</evidence>
<evidence type="ECO:0000256" key="5">
    <source>
        <dbReference type="ARBA" id="ARBA00022777"/>
    </source>
</evidence>
<dbReference type="SMART" id="SM00387">
    <property type="entry name" value="HATPase_c"/>
    <property type="match status" value="1"/>
</dbReference>
<feature type="transmembrane region" description="Helical" evidence="9">
    <location>
        <begin position="193"/>
        <end position="213"/>
    </location>
</feature>
<dbReference type="Pfam" id="PF02518">
    <property type="entry name" value="HATPase_c"/>
    <property type="match status" value="1"/>
</dbReference>
<keyword evidence="4 9" id="KW-0812">Transmembrane</keyword>
<proteinExistence type="predicted"/>
<dbReference type="RefSeq" id="WP_269444556.1">
    <property type="nucleotide sequence ID" value="NZ_CP097463.1"/>
</dbReference>
<accession>A0ABY7K0H7</accession>
<keyword evidence="6 9" id="KW-1133">Transmembrane helix</keyword>
<dbReference type="PANTHER" id="PTHR24421">
    <property type="entry name" value="NITRATE/NITRITE SENSOR PROTEIN NARX-RELATED"/>
    <property type="match status" value="1"/>
</dbReference>
<feature type="transmembrane region" description="Helical" evidence="9">
    <location>
        <begin position="257"/>
        <end position="279"/>
    </location>
</feature>
<dbReference type="PANTHER" id="PTHR24421:SF37">
    <property type="entry name" value="SENSOR HISTIDINE KINASE NARS"/>
    <property type="match status" value="1"/>
</dbReference>
<feature type="transmembrane region" description="Helical" evidence="9">
    <location>
        <begin position="225"/>
        <end position="245"/>
    </location>
</feature>
<dbReference type="InterPro" id="IPR036890">
    <property type="entry name" value="HATPase_C_sf"/>
</dbReference>
<reference evidence="11" key="1">
    <citation type="submission" date="2022-05" db="EMBL/GenBank/DDBJ databases">
        <title>Jatrophihabitans sp. SB3-54 whole genome sequence.</title>
        <authorList>
            <person name="Suh M.K."/>
            <person name="Eom M.K."/>
            <person name="Kim J.S."/>
            <person name="Kim H.S."/>
            <person name="Do H.E."/>
            <person name="Shin Y.K."/>
            <person name="Lee J.-S."/>
        </authorList>
    </citation>
    <scope>NUCLEOTIDE SEQUENCE</scope>
    <source>
        <strain evidence="11">SB3-54</strain>
    </source>
</reference>